<feature type="region of interest" description="Disordered" evidence="8">
    <location>
        <begin position="40"/>
        <end position="75"/>
    </location>
</feature>
<dbReference type="GO" id="GO:0005840">
    <property type="term" value="C:ribosome"/>
    <property type="evidence" value="ECO:0007669"/>
    <property type="project" value="UniProtKB-KW"/>
</dbReference>
<dbReference type="PANTHER" id="PTHR21183:SF18">
    <property type="entry name" value="LARGE RIBOSOMAL SUBUNIT PROTEIN UL29M"/>
    <property type="match status" value="1"/>
</dbReference>
<evidence type="ECO:0000256" key="4">
    <source>
        <dbReference type="ARBA" id="ARBA00023128"/>
    </source>
</evidence>
<dbReference type="Pfam" id="PF06984">
    <property type="entry name" value="MRP-L47"/>
    <property type="match status" value="1"/>
</dbReference>
<evidence type="ECO:0000313" key="9">
    <source>
        <dbReference type="EMBL" id="KAK7418380.1"/>
    </source>
</evidence>
<dbReference type="InterPro" id="IPR010729">
    <property type="entry name" value="Ribosomal_uL29_mit"/>
</dbReference>
<evidence type="ECO:0000256" key="8">
    <source>
        <dbReference type="SAM" id="MobiDB-lite"/>
    </source>
</evidence>
<dbReference type="InterPro" id="IPR038340">
    <property type="entry name" value="MRP-L47_sf"/>
</dbReference>
<feature type="compositionally biased region" description="Low complexity" evidence="8">
    <location>
        <begin position="247"/>
        <end position="258"/>
    </location>
</feature>
<protein>
    <recommendedName>
        <fullName evidence="6">Large ribosomal subunit protein uL29m</fullName>
    </recommendedName>
    <alternativeName>
        <fullName evidence="7">54S ribosomal protein L4, mitochondrial</fullName>
    </alternativeName>
</protein>
<gene>
    <name evidence="9" type="primary">MRPL4</name>
    <name evidence="9" type="ORF">QQX98_004000</name>
</gene>
<comment type="caution">
    <text evidence="9">The sequence shown here is derived from an EMBL/GenBank/DDBJ whole genome shotgun (WGS) entry which is preliminary data.</text>
</comment>
<evidence type="ECO:0000256" key="3">
    <source>
        <dbReference type="ARBA" id="ARBA00022980"/>
    </source>
</evidence>
<dbReference type="Gene3D" id="6.10.330.20">
    <property type="match status" value="1"/>
</dbReference>
<evidence type="ECO:0000313" key="10">
    <source>
        <dbReference type="Proteomes" id="UP001498476"/>
    </source>
</evidence>
<reference evidence="9 10" key="1">
    <citation type="journal article" date="2025" name="Microbiol. Resour. Announc.">
        <title>Draft genome sequences for Neonectria magnoliae and Neonectria punicea, canker pathogens of Liriodendron tulipifera and Acer saccharum in West Virginia.</title>
        <authorList>
            <person name="Petronek H.M."/>
            <person name="Kasson M.T."/>
            <person name="Metheny A.M."/>
            <person name="Stauder C.M."/>
            <person name="Lovett B."/>
            <person name="Lynch S.C."/>
            <person name="Garnas J.R."/>
            <person name="Kasson L.R."/>
            <person name="Stajich J.E."/>
        </authorList>
    </citation>
    <scope>NUCLEOTIDE SEQUENCE [LARGE SCALE GENOMIC DNA]</scope>
    <source>
        <strain evidence="9 10">NRRL 64653</strain>
    </source>
</reference>
<comment type="subcellular location">
    <subcellularLocation>
        <location evidence="1">Mitochondrion</location>
    </subcellularLocation>
</comment>
<proteinExistence type="inferred from homology"/>
<dbReference type="Proteomes" id="UP001498476">
    <property type="component" value="Unassembled WGS sequence"/>
</dbReference>
<evidence type="ECO:0000256" key="2">
    <source>
        <dbReference type="ARBA" id="ARBA00009254"/>
    </source>
</evidence>
<evidence type="ECO:0000256" key="1">
    <source>
        <dbReference type="ARBA" id="ARBA00004173"/>
    </source>
</evidence>
<feature type="region of interest" description="Disordered" evidence="8">
    <location>
        <begin position="232"/>
        <end position="266"/>
    </location>
</feature>
<evidence type="ECO:0000256" key="6">
    <source>
        <dbReference type="ARBA" id="ARBA00035289"/>
    </source>
</evidence>
<name>A0ABR1HBA1_9HYPO</name>
<sequence length="266" mass="29987">MACPNALRPSAGRLLKACSPARPFITPLVTTTTPRIASHFSTTAPQCKRRTKDNNKTRGVSSLYGSGPREHLSMSDVPLPKPRDFKPEVKTDPNHGLWGFFPAPGKLLWTPKETEEHGRAWTVEELRKKSWEDLHSLWWVCCRERNMIATSRAELSRTKLGFGERELDERDDQVMRTQRAIKHTLTERMYTWQDAVHVAMSDPEINLEGGEGQVYTPSAYEDEYEGADWAKAEAETKVEPDIKDASSAEAAEAEPQAPKGEKEAPR</sequence>
<accession>A0ABR1HBA1</accession>
<keyword evidence="5" id="KW-0687">Ribonucleoprotein</keyword>
<organism evidence="9 10">
    <name type="scientific">Neonectria punicea</name>
    <dbReference type="NCBI Taxonomy" id="979145"/>
    <lineage>
        <taxon>Eukaryota</taxon>
        <taxon>Fungi</taxon>
        <taxon>Dikarya</taxon>
        <taxon>Ascomycota</taxon>
        <taxon>Pezizomycotina</taxon>
        <taxon>Sordariomycetes</taxon>
        <taxon>Hypocreomycetidae</taxon>
        <taxon>Hypocreales</taxon>
        <taxon>Nectriaceae</taxon>
        <taxon>Neonectria</taxon>
    </lineage>
</organism>
<feature type="compositionally biased region" description="Basic and acidic residues" evidence="8">
    <location>
        <begin position="232"/>
        <end position="246"/>
    </location>
</feature>
<dbReference type="EMBL" id="JAZAVJ010000048">
    <property type="protein sequence ID" value="KAK7418380.1"/>
    <property type="molecule type" value="Genomic_DNA"/>
</dbReference>
<keyword evidence="10" id="KW-1185">Reference proteome</keyword>
<evidence type="ECO:0000256" key="5">
    <source>
        <dbReference type="ARBA" id="ARBA00023274"/>
    </source>
</evidence>
<keyword evidence="4" id="KW-0496">Mitochondrion</keyword>
<evidence type="ECO:0000256" key="7">
    <source>
        <dbReference type="ARBA" id="ARBA00035399"/>
    </source>
</evidence>
<comment type="similarity">
    <text evidence="2">Belongs to the universal ribosomal protein uL29 family.</text>
</comment>
<dbReference type="PANTHER" id="PTHR21183">
    <property type="entry name" value="RIBOSOMAL PROTEIN L47, MITOCHONDRIAL-RELATED"/>
    <property type="match status" value="1"/>
</dbReference>
<keyword evidence="3 9" id="KW-0689">Ribosomal protein</keyword>